<protein>
    <submittedName>
        <fullName evidence="2">Uncharacterized protein</fullName>
    </submittedName>
</protein>
<evidence type="ECO:0000313" key="2">
    <source>
        <dbReference type="EMBL" id="TNN77986.1"/>
    </source>
</evidence>
<dbReference type="AlphaFoldDB" id="A0A4Z2IJD0"/>
<reference evidence="2 3" key="1">
    <citation type="submission" date="2019-03" db="EMBL/GenBank/DDBJ databases">
        <title>First draft genome of Liparis tanakae, snailfish: a comprehensive survey of snailfish specific genes.</title>
        <authorList>
            <person name="Kim W."/>
            <person name="Song I."/>
            <person name="Jeong J.-H."/>
            <person name="Kim D."/>
            <person name="Kim S."/>
            <person name="Ryu S."/>
            <person name="Song J.Y."/>
            <person name="Lee S.K."/>
        </authorList>
    </citation>
    <scope>NUCLEOTIDE SEQUENCE [LARGE SCALE GENOMIC DNA]</scope>
    <source>
        <tissue evidence="2">Muscle</tissue>
    </source>
</reference>
<accession>A0A4Z2IJD0</accession>
<gene>
    <name evidence="2" type="ORF">EYF80_011739</name>
</gene>
<sequence>MDRGGDRKIKDEKQLWSGLKDEEWPLVLAQLRRDAWALPAGRRQRFIDSAAFDFNVALLEDSLRSSYDSLQQPGRLPEVTLKKFPNDRNPFGENNSWFRAHAAASVQQPYSPPLEEEGGTPPAWGEGTY</sequence>
<feature type="region of interest" description="Disordered" evidence="1">
    <location>
        <begin position="108"/>
        <end position="129"/>
    </location>
</feature>
<dbReference type="EMBL" id="SRLO01000077">
    <property type="protein sequence ID" value="TNN77986.1"/>
    <property type="molecule type" value="Genomic_DNA"/>
</dbReference>
<name>A0A4Z2IJD0_9TELE</name>
<keyword evidence="3" id="KW-1185">Reference proteome</keyword>
<evidence type="ECO:0000256" key="1">
    <source>
        <dbReference type="SAM" id="MobiDB-lite"/>
    </source>
</evidence>
<evidence type="ECO:0000313" key="3">
    <source>
        <dbReference type="Proteomes" id="UP000314294"/>
    </source>
</evidence>
<proteinExistence type="predicted"/>
<organism evidence="2 3">
    <name type="scientific">Liparis tanakae</name>
    <name type="common">Tanaka's snailfish</name>
    <dbReference type="NCBI Taxonomy" id="230148"/>
    <lineage>
        <taxon>Eukaryota</taxon>
        <taxon>Metazoa</taxon>
        <taxon>Chordata</taxon>
        <taxon>Craniata</taxon>
        <taxon>Vertebrata</taxon>
        <taxon>Euteleostomi</taxon>
        <taxon>Actinopterygii</taxon>
        <taxon>Neopterygii</taxon>
        <taxon>Teleostei</taxon>
        <taxon>Neoteleostei</taxon>
        <taxon>Acanthomorphata</taxon>
        <taxon>Eupercaria</taxon>
        <taxon>Perciformes</taxon>
        <taxon>Cottioidei</taxon>
        <taxon>Cottales</taxon>
        <taxon>Liparidae</taxon>
        <taxon>Liparis</taxon>
    </lineage>
</organism>
<dbReference type="Proteomes" id="UP000314294">
    <property type="component" value="Unassembled WGS sequence"/>
</dbReference>
<comment type="caution">
    <text evidence="2">The sequence shown here is derived from an EMBL/GenBank/DDBJ whole genome shotgun (WGS) entry which is preliminary data.</text>
</comment>